<protein>
    <submittedName>
        <fullName evidence="3">NACHT domain-containing protein</fullName>
    </submittedName>
</protein>
<dbReference type="Gene3D" id="3.40.50.300">
    <property type="entry name" value="P-loop containing nucleotide triphosphate hydrolases"/>
    <property type="match status" value="1"/>
</dbReference>
<keyword evidence="1" id="KW-0812">Transmembrane</keyword>
<dbReference type="InterPro" id="IPR007111">
    <property type="entry name" value="NACHT_NTPase"/>
</dbReference>
<dbReference type="EMBL" id="QGGR01000028">
    <property type="protein sequence ID" value="PWK33311.1"/>
    <property type="molecule type" value="Genomic_DNA"/>
</dbReference>
<keyword evidence="1" id="KW-0472">Membrane</keyword>
<feature type="transmembrane region" description="Helical" evidence="1">
    <location>
        <begin position="67"/>
        <end position="86"/>
    </location>
</feature>
<dbReference type="Gene3D" id="1.25.40.10">
    <property type="entry name" value="Tetratricopeptide repeat domain"/>
    <property type="match status" value="1"/>
</dbReference>
<evidence type="ECO:0000313" key="3">
    <source>
        <dbReference type="EMBL" id="PWK33311.1"/>
    </source>
</evidence>
<feature type="transmembrane region" description="Helical" evidence="1">
    <location>
        <begin position="484"/>
        <end position="508"/>
    </location>
</feature>
<dbReference type="Proteomes" id="UP000245697">
    <property type="component" value="Unassembled WGS sequence"/>
</dbReference>
<proteinExistence type="predicted"/>
<dbReference type="AlphaFoldDB" id="A0A316ENN3"/>
<accession>A0A316ENN3</accession>
<dbReference type="InterPro" id="IPR027417">
    <property type="entry name" value="P-loop_NTPase"/>
</dbReference>
<dbReference type="SUPFAM" id="SSF52540">
    <property type="entry name" value="P-loop containing nucleoside triphosphate hydrolases"/>
    <property type="match status" value="1"/>
</dbReference>
<feature type="domain" description="NACHT" evidence="2">
    <location>
        <begin position="177"/>
        <end position="271"/>
    </location>
</feature>
<reference evidence="3 4" key="1">
    <citation type="submission" date="2018-05" db="EMBL/GenBank/DDBJ databases">
        <title>Genomic Encyclopedia of Archaeal and Bacterial Type Strains, Phase II (KMG-II): from individual species to whole genera.</title>
        <authorList>
            <person name="Goeker M."/>
        </authorList>
    </citation>
    <scope>NUCLEOTIDE SEQUENCE [LARGE SCALE GENOMIC DNA]</scope>
    <source>
        <strain evidence="3 4">DSM 45184</strain>
    </source>
</reference>
<dbReference type="Pfam" id="PF05729">
    <property type="entry name" value="NACHT"/>
    <property type="match status" value="1"/>
</dbReference>
<sequence length="1179" mass="128258">MMRCVWRWWRRASRVGWILFGVAVVAAGLVVLGSALLADLAVARLAGPDADPADLAAAKDEFDRWTGWANIIALPVGGAGIAIIAVEKFLRSRSTVTDDGPLIRALTADVENTIRRELDYRQAGDPAPIVVRWSATGRPAAGWDAVLGDGTAGSGLPLFLDGDAVDIVTRFRELPRRQLVILGAPGAGKSVLAMLLALGLLENPEEGQRVPVVIALNGWRADTEPLSRILERGLVDGHQTILADAGDPERVARWLLEHRRILPVLDGLDELPAAGRAEAIRQLKQYCALGNHLVLTSRGPEYEDAVRSGDTILTSAAVVEIEPVAAKTATAYLSYPESRRPLWEPVFAVMRAGPDAPVSRTLTSSLMIALARSAYQRDPHRPGELLDFAKKELVARRLMDVFVTAAYQRSKGARGTANARRWLSTLAYHLYEEGTRDLHWWQIQPDLLTRHRRLARVVNVGAGLLTVTVAAALCGAVTDGGSGAITAGSVALPLGLGVATQVLGVYPMRPRPFGVRLGPLPILGSYLATSVACGLAVGVLTGNSEVAVVVGATFGSVSMGSVLRRSVRRREPRDPRFDNHQLSSSTIAVLSLLEAMVGFGSAALVGGLTDAMVAAAVLGTVTLLATGGWRRLLFRLTHLRLVLAGRLPLQLARFLDDAHRKRAVLRRAGAVYQFRHALLQDHLALVQAADHTRALMNHGDKAAATRLTAMLTTLGRSDEVTDLLHHRWESGDRYVARQLALRRIESGRREEGLRILRAASTDDRKSAKRDRAVLARLLARFGMLDELRSRADAGDDASAERLMECLIAAGELDEAVRRAIDRSECDSGLIRSLVDNGRLRDVRTLAESGEYYSIEGYLEHLVKDARIAEAEAWVGTLPRYQEHGRRRLHALLFEHGNGRAALRSAREAHAQQVEGAASRLALVLCREGDIESAVEVLRGEPPEDTIATQLADILLDADRTAEAFDVLRDRPAAASQSVARRLVDHLVAASRGDEAVAYMRARSAVLRRFAFGELVGLLLRLGRLDEAIQTVQDGASYDAVLMVARSLFDGGRADEAIELLRTIKNERLWGEETVEMLAEAGAFDEIEARADDGDRAALYWRLDRMVATGRGDEAIALLQARMTGDRGRPVWDLANLLGQLGRIDEATAMMRRSADAGDNDAQAWLDAADTDEPFWKRNA</sequence>
<evidence type="ECO:0000313" key="4">
    <source>
        <dbReference type="Proteomes" id="UP000245697"/>
    </source>
</evidence>
<keyword evidence="1" id="KW-1133">Transmembrane helix</keyword>
<dbReference type="InterPro" id="IPR011990">
    <property type="entry name" value="TPR-like_helical_dom_sf"/>
</dbReference>
<dbReference type="RefSeq" id="WP_109601744.1">
    <property type="nucleotide sequence ID" value="NZ_BONA01000083.1"/>
</dbReference>
<feature type="transmembrane region" description="Helical" evidence="1">
    <location>
        <begin position="520"/>
        <end position="540"/>
    </location>
</feature>
<evidence type="ECO:0000259" key="2">
    <source>
        <dbReference type="PROSITE" id="PS50837"/>
    </source>
</evidence>
<dbReference type="PROSITE" id="PS50837">
    <property type="entry name" value="NACHT"/>
    <property type="match status" value="1"/>
</dbReference>
<feature type="transmembrane region" description="Helical" evidence="1">
    <location>
        <begin position="457"/>
        <end position="478"/>
    </location>
</feature>
<name>A0A316ENN3_9ACTN</name>
<feature type="transmembrane region" description="Helical" evidence="1">
    <location>
        <begin position="611"/>
        <end position="629"/>
    </location>
</feature>
<comment type="caution">
    <text evidence="3">The sequence shown here is derived from an EMBL/GenBank/DDBJ whole genome shotgun (WGS) entry which is preliminary data.</text>
</comment>
<feature type="transmembrane region" description="Helical" evidence="1">
    <location>
        <begin position="546"/>
        <end position="563"/>
    </location>
</feature>
<keyword evidence="4" id="KW-1185">Reference proteome</keyword>
<dbReference type="SUPFAM" id="SSF48452">
    <property type="entry name" value="TPR-like"/>
    <property type="match status" value="1"/>
</dbReference>
<evidence type="ECO:0000256" key="1">
    <source>
        <dbReference type="SAM" id="Phobius"/>
    </source>
</evidence>
<gene>
    <name evidence="3" type="ORF">BC793_128101</name>
</gene>
<organism evidence="3 4">
    <name type="scientific">Actinoplanes xinjiangensis</name>
    <dbReference type="NCBI Taxonomy" id="512350"/>
    <lineage>
        <taxon>Bacteria</taxon>
        <taxon>Bacillati</taxon>
        <taxon>Actinomycetota</taxon>
        <taxon>Actinomycetes</taxon>
        <taxon>Micromonosporales</taxon>
        <taxon>Micromonosporaceae</taxon>
        <taxon>Actinoplanes</taxon>
    </lineage>
</organism>